<keyword evidence="3" id="KW-1185">Reference proteome</keyword>
<protein>
    <submittedName>
        <fullName evidence="2">Uncharacterized protein</fullName>
    </submittedName>
</protein>
<feature type="region of interest" description="Disordered" evidence="1">
    <location>
        <begin position="223"/>
        <end position="243"/>
    </location>
</feature>
<dbReference type="PANTHER" id="PTHR31579:SF34">
    <property type="entry name" value="T14N5.3 PROTEIN"/>
    <property type="match status" value="1"/>
</dbReference>
<dbReference type="AlphaFoldDB" id="A0AA39TA13"/>
<dbReference type="NCBIfam" id="TIGR01615">
    <property type="entry name" value="A_thal_3542"/>
    <property type="match status" value="1"/>
</dbReference>
<organism evidence="2 3">
    <name type="scientific">Acer saccharum</name>
    <name type="common">Sugar maple</name>
    <dbReference type="NCBI Taxonomy" id="4024"/>
    <lineage>
        <taxon>Eukaryota</taxon>
        <taxon>Viridiplantae</taxon>
        <taxon>Streptophyta</taxon>
        <taxon>Embryophyta</taxon>
        <taxon>Tracheophyta</taxon>
        <taxon>Spermatophyta</taxon>
        <taxon>Magnoliopsida</taxon>
        <taxon>eudicotyledons</taxon>
        <taxon>Gunneridae</taxon>
        <taxon>Pentapetalae</taxon>
        <taxon>rosids</taxon>
        <taxon>malvids</taxon>
        <taxon>Sapindales</taxon>
        <taxon>Sapindaceae</taxon>
        <taxon>Hippocastanoideae</taxon>
        <taxon>Acereae</taxon>
        <taxon>Acer</taxon>
    </lineage>
</organism>
<dbReference type="InterPro" id="IPR006502">
    <property type="entry name" value="PDDEXK-like"/>
</dbReference>
<reference evidence="2" key="2">
    <citation type="submission" date="2023-06" db="EMBL/GenBank/DDBJ databases">
        <authorList>
            <person name="Swenson N.G."/>
            <person name="Wegrzyn J.L."/>
            <person name="Mcevoy S.L."/>
        </authorList>
    </citation>
    <scope>NUCLEOTIDE SEQUENCE</scope>
    <source>
        <strain evidence="2">NS2018</strain>
        <tissue evidence="2">Leaf</tissue>
    </source>
</reference>
<dbReference type="Proteomes" id="UP001168877">
    <property type="component" value="Unassembled WGS sequence"/>
</dbReference>
<evidence type="ECO:0000313" key="3">
    <source>
        <dbReference type="Proteomes" id="UP001168877"/>
    </source>
</evidence>
<proteinExistence type="predicted"/>
<evidence type="ECO:0000313" key="2">
    <source>
        <dbReference type="EMBL" id="KAK0604238.1"/>
    </source>
</evidence>
<evidence type="ECO:0000256" key="1">
    <source>
        <dbReference type="SAM" id="MobiDB-lite"/>
    </source>
</evidence>
<accession>A0AA39TA13</accession>
<comment type="caution">
    <text evidence="2">The sequence shown here is derived from an EMBL/GenBank/DDBJ whole genome shotgun (WGS) entry which is preliminary data.</text>
</comment>
<gene>
    <name evidence="2" type="ORF">LWI29_013594</name>
</gene>
<name>A0AA39TA13_ACESA</name>
<dbReference type="PANTHER" id="PTHR31579">
    <property type="entry name" value="OS03G0796600 PROTEIN"/>
    <property type="match status" value="1"/>
</dbReference>
<reference evidence="2" key="1">
    <citation type="journal article" date="2022" name="Plant J.">
        <title>Strategies of tolerance reflected in two North American maple genomes.</title>
        <authorList>
            <person name="McEvoy S.L."/>
            <person name="Sezen U.U."/>
            <person name="Trouern-Trend A."/>
            <person name="McMahon S.M."/>
            <person name="Schaberg P.G."/>
            <person name="Yang J."/>
            <person name="Wegrzyn J.L."/>
            <person name="Swenson N.G."/>
        </authorList>
    </citation>
    <scope>NUCLEOTIDE SEQUENCE</scope>
    <source>
        <strain evidence="2">NS2018</strain>
    </source>
</reference>
<dbReference type="Pfam" id="PF04720">
    <property type="entry name" value="PDDEXK_6"/>
    <property type="match status" value="1"/>
</dbReference>
<sequence>MSHSLEEEEEEEEEERLVQMVHDFIESDQSSSSSSKCLPLHHHRHQSTSLALQEILRSGSTEEADEREVVECVMKHMMMIRSSNKREAYDDLKKCLVLRLQMDGFNASLCQTSWVGSFGCLAGDYEYIDIMIKKKSNDDEEEAKRVIVDIDFRSQFELARPTASYKELTDTLPSIFIGSEEKLNKIISLLCSSAKQSLKQRGLHIPPWRTSTYMHSKWLSASQQKLSPNDNNNKSYEQVGTSKSNGERLKVTICVVGGSALPLSSQFLQHGHI</sequence>
<dbReference type="EMBL" id="JAUESC010000002">
    <property type="protein sequence ID" value="KAK0604238.1"/>
    <property type="molecule type" value="Genomic_DNA"/>
</dbReference>